<keyword evidence="2" id="KW-1185">Reference proteome</keyword>
<dbReference type="EMBL" id="MJIE01000001">
    <property type="protein sequence ID" value="OLR56818.1"/>
    <property type="molecule type" value="Genomic_DNA"/>
</dbReference>
<dbReference type="RefSeq" id="WP_192846835.1">
    <property type="nucleotide sequence ID" value="NZ_MJIE01000001.1"/>
</dbReference>
<protein>
    <recommendedName>
        <fullName evidence="3">Phage portal protein</fullName>
    </recommendedName>
</protein>
<dbReference type="AlphaFoldDB" id="A0A1Q9JKS7"/>
<comment type="caution">
    <text evidence="1">The sequence shown here is derived from an EMBL/GenBank/DDBJ whole genome shotgun (WGS) entry which is preliminary data.</text>
</comment>
<evidence type="ECO:0008006" key="3">
    <source>
        <dbReference type="Google" id="ProtNLM"/>
    </source>
</evidence>
<evidence type="ECO:0000313" key="2">
    <source>
        <dbReference type="Proteomes" id="UP000187404"/>
    </source>
</evidence>
<accession>A0A1Q9JKS7</accession>
<dbReference type="STRING" id="1261640.BHK98_12540"/>
<name>A0A1Q9JKS7_9FIRM</name>
<evidence type="ECO:0000313" key="1">
    <source>
        <dbReference type="EMBL" id="OLR56818.1"/>
    </source>
</evidence>
<gene>
    <name evidence="1" type="ORF">BHK98_12540</name>
</gene>
<sequence length="299" mass="32904">MIDGSNATGIIDPTTGLLQEGYAVLSRDTDNQKVLKDAYFRTGITVVRDYEERTQEEFISHAPAPLLVPIIYRPDARRPFGHSRISRSCMNLQNQARMTLTRANVTAEFYSHPQRYVLGLDEDAEFDSTKASISSFLALDRGEDGSNPQIGQFTQQNMEPHISQFKMYAAAFAGETGLTMDDLGFATENPSSAEAIKASHETLRLTARKAQRTFGSGFMNVGYLAACLRDDYAFSRNAVYQTTPRWAPIFEPDASQMSGIGDAAIKINQAVPGYFNKDSLEQLIGVRAGAEAGNGDTEE</sequence>
<dbReference type="Proteomes" id="UP000187404">
    <property type="component" value="Unassembled WGS sequence"/>
</dbReference>
<organism evidence="1 2">
    <name type="scientific">Hornefia porci</name>
    <dbReference type="NCBI Taxonomy" id="2652292"/>
    <lineage>
        <taxon>Bacteria</taxon>
        <taxon>Bacillati</taxon>
        <taxon>Bacillota</taxon>
        <taxon>Clostridia</taxon>
        <taxon>Peptostreptococcales</taxon>
        <taxon>Anaerovoracaceae</taxon>
        <taxon>Hornefia</taxon>
    </lineage>
</organism>
<reference evidence="1 2" key="1">
    <citation type="journal article" date="2016" name="Appl. Environ. Microbiol.">
        <title>Function and Phylogeny of Bacterial Butyryl Coenzyme A:Acetate Transferases and Their Diversity in the Proximal Colon of Swine.</title>
        <authorList>
            <person name="Trachsel J."/>
            <person name="Bayles D.O."/>
            <person name="Looft T."/>
            <person name="Levine U.Y."/>
            <person name="Allen H.K."/>
        </authorList>
    </citation>
    <scope>NUCLEOTIDE SEQUENCE [LARGE SCALE GENOMIC DNA]</scope>
    <source>
        <strain evidence="1 2">68-3-10</strain>
    </source>
</reference>
<proteinExistence type="predicted"/>